<dbReference type="EMBL" id="WJQU01000002">
    <property type="protein sequence ID" value="KAJ6641401.1"/>
    <property type="molecule type" value="Genomic_DNA"/>
</dbReference>
<evidence type="ECO:0000313" key="5">
    <source>
        <dbReference type="EMBL" id="KAJ6641401.1"/>
    </source>
</evidence>
<evidence type="ECO:0000313" key="6">
    <source>
        <dbReference type="Proteomes" id="UP001151699"/>
    </source>
</evidence>
<gene>
    <name evidence="5" type="ORF">Bhyg_06340</name>
</gene>
<feature type="signal peptide" evidence="4">
    <location>
        <begin position="1"/>
        <end position="18"/>
    </location>
</feature>
<reference evidence="5" key="1">
    <citation type="submission" date="2022-07" db="EMBL/GenBank/DDBJ databases">
        <authorList>
            <person name="Trinca V."/>
            <person name="Uliana J.V.C."/>
            <person name="Torres T.T."/>
            <person name="Ward R.J."/>
            <person name="Monesi N."/>
        </authorList>
    </citation>
    <scope>NUCLEOTIDE SEQUENCE</scope>
    <source>
        <strain evidence="5">HSMRA1968</strain>
        <tissue evidence="5">Whole embryos</tissue>
    </source>
</reference>
<dbReference type="GO" id="GO:0005576">
    <property type="term" value="C:extracellular region"/>
    <property type="evidence" value="ECO:0007669"/>
    <property type="project" value="UniProtKB-SubCell"/>
</dbReference>
<dbReference type="CDD" id="cd23992">
    <property type="entry name" value="PBP_GOBP"/>
    <property type="match status" value="1"/>
</dbReference>
<keyword evidence="3" id="KW-0964">Secreted</keyword>
<dbReference type="GO" id="GO:0005549">
    <property type="term" value="F:odorant binding"/>
    <property type="evidence" value="ECO:0007669"/>
    <property type="project" value="InterPro"/>
</dbReference>
<dbReference type="InterPro" id="IPR006170">
    <property type="entry name" value="PBP/GOBP"/>
</dbReference>
<dbReference type="InterPro" id="IPR036728">
    <property type="entry name" value="PBP_GOBP_sf"/>
</dbReference>
<dbReference type="SUPFAM" id="SSF47565">
    <property type="entry name" value="Insect pheromone/odorant-binding proteins"/>
    <property type="match status" value="1"/>
</dbReference>
<evidence type="ECO:0000256" key="4">
    <source>
        <dbReference type="SAM" id="SignalP"/>
    </source>
</evidence>
<comment type="similarity">
    <text evidence="2">Belongs to the PBP/GOBP family.</text>
</comment>
<dbReference type="AlphaFoldDB" id="A0A9Q0N165"/>
<keyword evidence="4" id="KW-0732">Signal</keyword>
<accession>A0A9Q0N165</accession>
<keyword evidence="6" id="KW-1185">Reference proteome</keyword>
<proteinExistence type="inferred from homology"/>
<dbReference type="Proteomes" id="UP001151699">
    <property type="component" value="Chromosome B"/>
</dbReference>
<evidence type="ECO:0000256" key="1">
    <source>
        <dbReference type="ARBA" id="ARBA00004613"/>
    </source>
</evidence>
<evidence type="ECO:0000256" key="3">
    <source>
        <dbReference type="ARBA" id="ARBA00022525"/>
    </source>
</evidence>
<dbReference type="OrthoDB" id="6595846at2759"/>
<protein>
    <submittedName>
        <fullName evidence="5">Uncharacterized protein</fullName>
    </submittedName>
</protein>
<dbReference type="Gene3D" id="1.10.238.20">
    <property type="entry name" value="Pheromone/general odorant binding protein domain"/>
    <property type="match status" value="1"/>
</dbReference>
<feature type="chain" id="PRO_5040421157" evidence="4">
    <location>
        <begin position="19"/>
        <end position="139"/>
    </location>
</feature>
<dbReference type="Pfam" id="PF01395">
    <property type="entry name" value="PBP_GOBP"/>
    <property type="match status" value="1"/>
</dbReference>
<comment type="caution">
    <text evidence="5">The sequence shown here is derived from an EMBL/GenBank/DDBJ whole genome shotgun (WGS) entry which is preliminary data.</text>
</comment>
<sequence length="139" mass="15422">MNFACLCLLFLQICLVKSEILNSAELLQKCKNEVDASEEDVKMIIERKMPTSYGGLCLLACLYENSGIIQNGKFVIENLNKAIETGAVAIGGKVAKQYINEINQDCKDIENDDKCVLAKEIIMCAAESITRNLNLNKEL</sequence>
<name>A0A9Q0N165_9DIPT</name>
<organism evidence="5 6">
    <name type="scientific">Pseudolycoriella hygida</name>
    <dbReference type="NCBI Taxonomy" id="35572"/>
    <lineage>
        <taxon>Eukaryota</taxon>
        <taxon>Metazoa</taxon>
        <taxon>Ecdysozoa</taxon>
        <taxon>Arthropoda</taxon>
        <taxon>Hexapoda</taxon>
        <taxon>Insecta</taxon>
        <taxon>Pterygota</taxon>
        <taxon>Neoptera</taxon>
        <taxon>Endopterygota</taxon>
        <taxon>Diptera</taxon>
        <taxon>Nematocera</taxon>
        <taxon>Sciaroidea</taxon>
        <taxon>Sciaridae</taxon>
        <taxon>Pseudolycoriella</taxon>
    </lineage>
</organism>
<evidence type="ECO:0000256" key="2">
    <source>
        <dbReference type="ARBA" id="ARBA00008098"/>
    </source>
</evidence>
<comment type="subcellular location">
    <subcellularLocation>
        <location evidence="1">Secreted</location>
    </subcellularLocation>
</comment>